<dbReference type="SUPFAM" id="SSF49452">
    <property type="entry name" value="Starch-binding domain-like"/>
    <property type="match status" value="1"/>
</dbReference>
<dbReference type="InterPro" id="IPR005323">
    <property type="entry name" value="CBM41_pullulanase"/>
</dbReference>
<dbReference type="InterPro" id="IPR013783">
    <property type="entry name" value="Ig-like_fold"/>
</dbReference>
<comment type="similarity">
    <text evidence="1">Belongs to the glycosyl hydrolase 13 family.</text>
</comment>
<dbReference type="SUPFAM" id="SSF51445">
    <property type="entry name" value="(Trans)glycosidases"/>
    <property type="match status" value="1"/>
</dbReference>
<evidence type="ECO:0000256" key="2">
    <source>
        <dbReference type="ARBA" id="ARBA00022729"/>
    </source>
</evidence>
<dbReference type="InterPro" id="IPR013780">
    <property type="entry name" value="Glyco_hydro_b"/>
</dbReference>
<proteinExistence type="inferred from homology"/>
<dbReference type="InterPro" id="IPR004193">
    <property type="entry name" value="Glyco_hydro_13_N"/>
</dbReference>
<evidence type="ECO:0000256" key="3">
    <source>
        <dbReference type="ARBA" id="ARBA00022801"/>
    </source>
</evidence>
<dbReference type="Pfam" id="PF02922">
    <property type="entry name" value="CBM_48"/>
    <property type="match status" value="1"/>
</dbReference>
<dbReference type="PANTHER" id="PTHR43002">
    <property type="entry name" value="GLYCOGEN DEBRANCHING ENZYME"/>
    <property type="match status" value="1"/>
</dbReference>
<keyword evidence="2" id="KW-0732">Signal</keyword>
<dbReference type="Pfam" id="PF18494">
    <property type="entry name" value="Pullulanase_Ins"/>
    <property type="match status" value="1"/>
</dbReference>
<evidence type="ECO:0000256" key="7">
    <source>
        <dbReference type="ARBA" id="ARBA00029618"/>
    </source>
</evidence>
<feature type="domain" description="Glycosyl hydrolase family 13 catalytic" evidence="9">
    <location>
        <begin position="597"/>
        <end position="923"/>
    </location>
</feature>
<dbReference type="Gene3D" id="3.20.20.80">
    <property type="entry name" value="Glycosidases"/>
    <property type="match status" value="1"/>
</dbReference>
<reference evidence="10 11" key="1">
    <citation type="submission" date="2019-07" db="EMBL/GenBank/DDBJ databases">
        <title>Draft genome for Aliikangiella sp. M105.</title>
        <authorList>
            <person name="Wang G."/>
        </authorList>
    </citation>
    <scope>NUCLEOTIDE SEQUENCE [LARGE SCALE GENOMIC DNA]</scope>
    <source>
        <strain evidence="10 11">M105</strain>
    </source>
</reference>
<comment type="caution">
    <text evidence="10">The sequence shown here is derived from an EMBL/GenBank/DDBJ whole genome shotgun (WGS) entry which is preliminary data.</text>
</comment>
<dbReference type="InterPro" id="IPR013784">
    <property type="entry name" value="Carb-bd-like_fold"/>
</dbReference>
<dbReference type="Gene3D" id="2.60.40.10">
    <property type="entry name" value="Immunoglobulins"/>
    <property type="match status" value="3"/>
</dbReference>
<dbReference type="OrthoDB" id="3236218at2"/>
<dbReference type="PROSITE" id="PS51257">
    <property type="entry name" value="PROKAR_LIPOPROTEIN"/>
    <property type="match status" value="1"/>
</dbReference>
<dbReference type="GO" id="GO:0005975">
    <property type="term" value="P:carbohydrate metabolic process"/>
    <property type="evidence" value="ECO:0007669"/>
    <property type="project" value="InterPro"/>
</dbReference>
<keyword evidence="3" id="KW-0378">Hydrolase</keyword>
<dbReference type="InterPro" id="IPR006047">
    <property type="entry name" value="GH13_cat_dom"/>
</dbReference>
<evidence type="ECO:0000313" key="10">
    <source>
        <dbReference type="EMBL" id="TQV89676.1"/>
    </source>
</evidence>
<dbReference type="GO" id="GO:0051060">
    <property type="term" value="F:pullulanase activity"/>
    <property type="evidence" value="ECO:0007669"/>
    <property type="project" value="UniProtKB-EC"/>
</dbReference>
<keyword evidence="4" id="KW-0326">Glycosidase</keyword>
<evidence type="ECO:0000256" key="1">
    <source>
        <dbReference type="ARBA" id="ARBA00008061"/>
    </source>
</evidence>
<dbReference type="Pfam" id="PF17967">
    <property type="entry name" value="Pullulanase_N2"/>
    <property type="match status" value="1"/>
</dbReference>
<dbReference type="Proteomes" id="UP000315439">
    <property type="component" value="Unassembled WGS sequence"/>
</dbReference>
<accession>A0A545UJN7</accession>
<evidence type="ECO:0000256" key="6">
    <source>
        <dbReference type="ARBA" id="ARBA00024062"/>
    </source>
</evidence>
<dbReference type="InterPro" id="IPR041111">
    <property type="entry name" value="Pullulanase_Ins"/>
</dbReference>
<evidence type="ECO:0000256" key="5">
    <source>
        <dbReference type="ARBA" id="ARBA00023965"/>
    </source>
</evidence>
<dbReference type="SUPFAM" id="SSF51011">
    <property type="entry name" value="Glycosyl hydrolase domain"/>
    <property type="match status" value="1"/>
</dbReference>
<organism evidence="10 11">
    <name type="scientific">Aliikangiella coralliicola</name>
    <dbReference type="NCBI Taxonomy" id="2592383"/>
    <lineage>
        <taxon>Bacteria</taxon>
        <taxon>Pseudomonadati</taxon>
        <taxon>Pseudomonadota</taxon>
        <taxon>Gammaproteobacteria</taxon>
        <taxon>Oceanospirillales</taxon>
        <taxon>Pleioneaceae</taxon>
        <taxon>Aliikangiella</taxon>
    </lineage>
</organism>
<dbReference type="CDD" id="cd10315">
    <property type="entry name" value="CBM41_pullulanase"/>
    <property type="match status" value="1"/>
</dbReference>
<comment type="catalytic activity">
    <reaction evidence="5">
        <text>Hydrolysis of (1-&gt;6)-alpha-D-glucosidic linkages in pullulan, amylopectin and glycogen, and in the alpha- and beta-limit dextrins of amylopectin and glycogen.</text>
        <dbReference type="EC" id="3.2.1.41"/>
    </reaction>
</comment>
<dbReference type="Gene3D" id="2.60.40.1180">
    <property type="entry name" value="Golgi alpha-mannosidase II"/>
    <property type="match status" value="1"/>
</dbReference>
<dbReference type="Pfam" id="PF11852">
    <property type="entry name" value="Pullul_strch_C"/>
    <property type="match status" value="1"/>
</dbReference>
<dbReference type="InterPro" id="IPR040671">
    <property type="entry name" value="Pullulanase_N2"/>
</dbReference>
<dbReference type="CDD" id="cd02861">
    <property type="entry name" value="E_set_pullulanase_like"/>
    <property type="match status" value="3"/>
</dbReference>
<dbReference type="Gene3D" id="2.60.40.1130">
    <property type="entry name" value="Rab geranylgeranyltransferase alpha-subunit, insert domain"/>
    <property type="match status" value="1"/>
</dbReference>
<keyword evidence="11" id="KW-1185">Reference proteome</keyword>
<dbReference type="Gene3D" id="2.60.40.3620">
    <property type="match status" value="1"/>
</dbReference>
<dbReference type="SUPFAM" id="SSF81296">
    <property type="entry name" value="E set domains"/>
    <property type="match status" value="3"/>
</dbReference>
<dbReference type="Pfam" id="PF03714">
    <property type="entry name" value="PUD"/>
    <property type="match status" value="1"/>
</dbReference>
<dbReference type="GO" id="GO:0030246">
    <property type="term" value="F:carbohydrate binding"/>
    <property type="evidence" value="ECO:0007669"/>
    <property type="project" value="InterPro"/>
</dbReference>
<gene>
    <name evidence="10" type="ORF">FLL46_01980</name>
</gene>
<dbReference type="InterPro" id="IPR014756">
    <property type="entry name" value="Ig_E-set"/>
</dbReference>
<dbReference type="SMART" id="SM00642">
    <property type="entry name" value="Aamy"/>
    <property type="match status" value="1"/>
</dbReference>
<evidence type="ECO:0000259" key="9">
    <source>
        <dbReference type="SMART" id="SM00642"/>
    </source>
</evidence>
<dbReference type="Gene3D" id="2.60.40.1110">
    <property type="match status" value="1"/>
</dbReference>
<dbReference type="InterPro" id="IPR024561">
    <property type="entry name" value="Pullul_strch_C"/>
</dbReference>
<evidence type="ECO:0000256" key="8">
    <source>
        <dbReference type="ARBA" id="ARBA00031076"/>
    </source>
</evidence>
<name>A0A545UJN7_9GAMM</name>
<protein>
    <recommendedName>
        <fullName evidence="6">pullulanase</fullName>
        <ecNumber evidence="6">3.2.1.41</ecNumber>
    </recommendedName>
    <alternativeName>
        <fullName evidence="7">Alpha-dextrin endo-1,6-alpha-glucosidase</fullName>
    </alternativeName>
    <alternativeName>
        <fullName evidence="8">Pullulan 6-glucanohydrolase</fullName>
    </alternativeName>
</protein>
<dbReference type="EC" id="3.2.1.41" evidence="6"/>
<dbReference type="InterPro" id="IPR017853">
    <property type="entry name" value="GH"/>
</dbReference>
<dbReference type="RefSeq" id="WP_142891740.1">
    <property type="nucleotide sequence ID" value="NZ_ML660160.1"/>
</dbReference>
<dbReference type="CDD" id="cd02860">
    <property type="entry name" value="E_set_Pullulanase"/>
    <property type="match status" value="1"/>
</dbReference>
<sequence>MNNLTKKITILSYVAIILTLLGLGGCGGGSVDSGKELLTCTLPLIPDPTGTSCVEPPPLDCPAPTVPNETNDQCVIGADPNAPEPSVFPGENEAILFYNRPQDASNEAGDPVYEGYRLHTWNNDACDSLAPESIAESWSNGLVHTGIDPNYGAYWILKLKEGYGDCANFIIHIGTDDAGKELGGGDWTMNLVQDDPDFVRMNWTLSGYPAVFEYPITSLGDLPLQVKDFAAHWIDATTLVWEIDPVLATEVRLHHSADASIEVDDDSNLSGTSVVLTEVELTAEQQAMYPQFASWTAYQGNWTAEEAKAVLKNQLVLAAYNADGPFQATNVQAAKALDAIYTTGDADADESALGVVYSGDNINVSVWAPTAQTVKLKIYDAAKNLTSTNDMTEDAVTGVWSYGGTASLDRQFYRFELSVYHPQNDAIETIETTDPYSVSLSTNGMYSQFVNLNDADLKPAGWDAHTVPTIVDPEDAVIYEGHIRDFSVRDESTTEANRGKYMAFTETTSAPMQHLAALASRGLTHFHMLPANDIASIGEDPANIVDIDDTVGDLCAANADAPVCGVESDSATILSVLQSYAPYSEDAQALVNSMRGLDSFNWGYDPKHFSVPDGIYASNADGVSRIIEMRAMNQALHETGLRVVLDVVYNHTSSAGLWDNSVFDKIVPGYYHRRDLVTGSVQQSTCCNDTALEHRMMDKFMKDSLLVWTEQYKFDGFRFDIMSHGSVEQMVAAREAVRAVDPDNYFYGEGWYRDDGRANQANQDNLAGTEISTFNDRIREGIRSAALFNSGGDLNEQDVVKLGMAGTLANYVLKGSSGAASTGSSFSRPSYALDPADVINYVSKHDDNTLWDKLQYNLPVGMSQEDRVRSQNIALSIPLMSQGIPFLQLGGDMLRSKSMDRNTYDAGDWFNYVDFTMTTNNWNVGLPLAQDNESNWENIVGISSNPLTATSNSDITFASNVFKEFLSIRRDSKLFRLTSEADVLARVGFHNIGSRQTQGLIVMSIDDGVGVTDLDPAFDALVVVVNGTDSEQSHTVPTAAGFSLHPTLAASVDTRMSSASFSEGTGEGTFTVPARTMAVFVKSQGAAQGEGLSAFATSGAPDVVPYGDTSVYLRGDMNGWSTDDAFEYQGDGVYAVAVALTGGTTYNFKFASEDWSTVNYGAASEGAEQVVAEGADKTLASTNFNLNITPAIDATYYFEVDASEPTAPVLNVVNEEPYVGTTVYLRGDMNSWGTTTPFTYDGGRIYTLSVPLTAGTYNFKVASEDWSTVNFGAENAGESTVELGVEELLFETNDNLNITISTDATYVFIFDMTNLVPKLRVFNQEFFAGTPVFLRGSMNGWGTDDQISYNGDGTYSIDRALTAGSYEFKVASEDWSTVNFGAENSDSAAVELGVAEGLFTTNDNLKLEITTDGTYRFMVTGPDGSAPSVTVTAL</sequence>
<dbReference type="EMBL" id="VIKS01000001">
    <property type="protein sequence ID" value="TQV89676.1"/>
    <property type="molecule type" value="Genomic_DNA"/>
</dbReference>
<evidence type="ECO:0000256" key="4">
    <source>
        <dbReference type="ARBA" id="ARBA00023295"/>
    </source>
</evidence>
<evidence type="ECO:0000313" key="11">
    <source>
        <dbReference type="Proteomes" id="UP000315439"/>
    </source>
</evidence>
<dbReference type="CDD" id="cd11341">
    <property type="entry name" value="AmyAc_Pullulanase_LD-like"/>
    <property type="match status" value="1"/>
</dbReference>